<dbReference type="EMBL" id="JABWDY010043675">
    <property type="protein sequence ID" value="KAF5175711.1"/>
    <property type="molecule type" value="Genomic_DNA"/>
</dbReference>
<evidence type="ECO:0000313" key="3">
    <source>
        <dbReference type="Proteomes" id="UP000554482"/>
    </source>
</evidence>
<accession>A0A7J6UTC2</accession>
<dbReference type="Proteomes" id="UP000554482">
    <property type="component" value="Unassembled WGS sequence"/>
</dbReference>
<feature type="non-terminal residue" evidence="2">
    <location>
        <position position="86"/>
    </location>
</feature>
<feature type="compositionally biased region" description="Gly residues" evidence="1">
    <location>
        <begin position="77"/>
        <end position="86"/>
    </location>
</feature>
<gene>
    <name evidence="2" type="ORF">FRX31_034699</name>
</gene>
<dbReference type="AlphaFoldDB" id="A0A7J6UTC2"/>
<protein>
    <submittedName>
        <fullName evidence="2">Uncharacterized protein</fullName>
    </submittedName>
</protein>
<evidence type="ECO:0000313" key="2">
    <source>
        <dbReference type="EMBL" id="KAF5175711.1"/>
    </source>
</evidence>
<organism evidence="2 3">
    <name type="scientific">Thalictrum thalictroides</name>
    <name type="common">Rue-anemone</name>
    <name type="synonym">Anemone thalictroides</name>
    <dbReference type="NCBI Taxonomy" id="46969"/>
    <lineage>
        <taxon>Eukaryota</taxon>
        <taxon>Viridiplantae</taxon>
        <taxon>Streptophyta</taxon>
        <taxon>Embryophyta</taxon>
        <taxon>Tracheophyta</taxon>
        <taxon>Spermatophyta</taxon>
        <taxon>Magnoliopsida</taxon>
        <taxon>Ranunculales</taxon>
        <taxon>Ranunculaceae</taxon>
        <taxon>Thalictroideae</taxon>
        <taxon>Thalictrum</taxon>
    </lineage>
</organism>
<comment type="caution">
    <text evidence="2">The sequence shown here is derived from an EMBL/GenBank/DDBJ whole genome shotgun (WGS) entry which is preliminary data.</text>
</comment>
<feature type="compositionally biased region" description="Polar residues" evidence="1">
    <location>
        <begin position="67"/>
        <end position="76"/>
    </location>
</feature>
<feature type="compositionally biased region" description="Basic and acidic residues" evidence="1">
    <location>
        <begin position="43"/>
        <end position="52"/>
    </location>
</feature>
<reference evidence="2 3" key="1">
    <citation type="submission" date="2020-06" db="EMBL/GenBank/DDBJ databases">
        <title>Transcriptomic and genomic resources for Thalictrum thalictroides and T. hernandezii: Facilitating candidate gene discovery in an emerging model plant lineage.</title>
        <authorList>
            <person name="Arias T."/>
            <person name="Riano-Pachon D.M."/>
            <person name="Di Stilio V.S."/>
        </authorList>
    </citation>
    <scope>NUCLEOTIDE SEQUENCE [LARGE SCALE GENOMIC DNA]</scope>
    <source>
        <strain evidence="3">cv. WT478/WT964</strain>
        <tissue evidence="2">Leaves</tissue>
    </source>
</reference>
<evidence type="ECO:0000256" key="1">
    <source>
        <dbReference type="SAM" id="MobiDB-lite"/>
    </source>
</evidence>
<name>A0A7J6UTC2_THATH</name>
<feature type="region of interest" description="Disordered" evidence="1">
    <location>
        <begin position="1"/>
        <end position="86"/>
    </location>
</feature>
<sequence>MSKQPNEKGKQKVTEEGAWETPKKKHTFRPSNPSQNTTNYESIQKRVGEKVAKLKGSNNEGGDGLPQSVQKRSAMTSGGGYGNVHK</sequence>
<proteinExistence type="predicted"/>
<feature type="compositionally biased region" description="Basic and acidic residues" evidence="1">
    <location>
        <begin position="1"/>
        <end position="15"/>
    </location>
</feature>
<keyword evidence="3" id="KW-1185">Reference proteome</keyword>
<feature type="compositionally biased region" description="Polar residues" evidence="1">
    <location>
        <begin position="29"/>
        <end position="42"/>
    </location>
</feature>